<dbReference type="InterPro" id="IPR027113">
    <property type="entry name" value="Transc_fact_NFYB/HAP3"/>
</dbReference>
<reference evidence="5 6" key="1">
    <citation type="submission" date="2022-03" db="EMBL/GenBank/DDBJ databases">
        <authorList>
            <person name="Macdonald S."/>
            <person name="Ahmed S."/>
            <person name="Newling K."/>
        </authorList>
    </citation>
    <scope>NUCLEOTIDE SEQUENCE [LARGE SCALE GENOMIC DNA]</scope>
</reference>
<evidence type="ECO:0000256" key="1">
    <source>
        <dbReference type="ARBA" id="ARBA00009053"/>
    </source>
</evidence>
<comment type="caution">
    <text evidence="5">The sequence shown here is derived from an EMBL/GenBank/DDBJ whole genome shotgun (WGS) entry which is preliminary data.</text>
</comment>
<dbReference type="SUPFAM" id="SSF47113">
    <property type="entry name" value="Histone-fold"/>
    <property type="match status" value="1"/>
</dbReference>
<protein>
    <recommendedName>
        <fullName evidence="4">Transcription factor CBF/NF-Y/archaeal histone domain-containing protein</fullName>
    </recommendedName>
</protein>
<dbReference type="Proteomes" id="UP001642260">
    <property type="component" value="Unassembled WGS sequence"/>
</dbReference>
<keyword evidence="6" id="KW-1185">Reference proteome</keyword>
<evidence type="ECO:0000313" key="5">
    <source>
        <dbReference type="EMBL" id="CAH8357333.1"/>
    </source>
</evidence>
<dbReference type="PANTHER" id="PTHR11064">
    <property type="entry name" value="CCAAT-BINDING TRANSCRIPTION FACTOR-RELATED"/>
    <property type="match status" value="1"/>
</dbReference>
<dbReference type="Pfam" id="PF00808">
    <property type="entry name" value="CBFD_NFYB_HMF"/>
    <property type="match status" value="1"/>
</dbReference>
<feature type="domain" description="Transcription factor CBF/NF-Y/archaeal histone" evidence="4">
    <location>
        <begin position="2"/>
        <end position="33"/>
    </location>
</feature>
<keyword evidence="2" id="KW-0805">Transcription regulation</keyword>
<organism evidence="5 6">
    <name type="scientific">Eruca vesicaria subsp. sativa</name>
    <name type="common">Garden rocket</name>
    <name type="synonym">Eruca sativa</name>
    <dbReference type="NCBI Taxonomy" id="29727"/>
    <lineage>
        <taxon>Eukaryota</taxon>
        <taxon>Viridiplantae</taxon>
        <taxon>Streptophyta</taxon>
        <taxon>Embryophyta</taxon>
        <taxon>Tracheophyta</taxon>
        <taxon>Spermatophyta</taxon>
        <taxon>Magnoliopsida</taxon>
        <taxon>eudicotyledons</taxon>
        <taxon>Gunneridae</taxon>
        <taxon>Pentapetalae</taxon>
        <taxon>rosids</taxon>
        <taxon>malvids</taxon>
        <taxon>Brassicales</taxon>
        <taxon>Brassicaceae</taxon>
        <taxon>Brassiceae</taxon>
        <taxon>Eruca</taxon>
    </lineage>
</organism>
<dbReference type="Gene3D" id="1.10.20.10">
    <property type="entry name" value="Histone, subunit A"/>
    <property type="match status" value="1"/>
</dbReference>
<comment type="similarity">
    <text evidence="1">Belongs to the NFYB/HAP3 subunit family.</text>
</comment>
<evidence type="ECO:0000256" key="3">
    <source>
        <dbReference type="ARBA" id="ARBA00023163"/>
    </source>
</evidence>
<proteinExistence type="inferred from homology"/>
<accession>A0ABC8KIL3</accession>
<dbReference type="AlphaFoldDB" id="A0ABC8KIL3"/>
<name>A0ABC8KIL3_ERUVS</name>
<sequence length="90" mass="10286">MNQYISFVTSEANQICQSAQRTTITADDILSAMRNLGLDDYVEPLGVFINRYRLSETDREYTVRGESSQGPPPPGPYGWISLWLWVVVNW</sequence>
<dbReference type="PANTHER" id="PTHR11064:SF140">
    <property type="entry name" value="TRANSCRIPTION FACTOR CBF_NF-Y_ARCHAEAL HISTONE DOMAIN-CONTAINING PROTEIN"/>
    <property type="match status" value="1"/>
</dbReference>
<dbReference type="InterPro" id="IPR009072">
    <property type="entry name" value="Histone-fold"/>
</dbReference>
<dbReference type="InterPro" id="IPR003958">
    <property type="entry name" value="CBFA_NFYB_domain"/>
</dbReference>
<evidence type="ECO:0000259" key="4">
    <source>
        <dbReference type="Pfam" id="PF00808"/>
    </source>
</evidence>
<evidence type="ECO:0000313" key="6">
    <source>
        <dbReference type="Proteomes" id="UP001642260"/>
    </source>
</evidence>
<dbReference type="EMBL" id="CAKOAT010230709">
    <property type="protein sequence ID" value="CAH8357333.1"/>
    <property type="molecule type" value="Genomic_DNA"/>
</dbReference>
<gene>
    <name evidence="5" type="ORF">ERUC_LOCUS23088</name>
</gene>
<keyword evidence="3" id="KW-0804">Transcription</keyword>
<evidence type="ECO:0000256" key="2">
    <source>
        <dbReference type="ARBA" id="ARBA00023015"/>
    </source>
</evidence>